<dbReference type="SUPFAM" id="SSF55874">
    <property type="entry name" value="ATPase domain of HSP90 chaperone/DNA topoisomerase II/histidine kinase"/>
    <property type="match status" value="1"/>
</dbReference>
<dbReference type="SMART" id="SM00331">
    <property type="entry name" value="PP2C_SIG"/>
    <property type="match status" value="1"/>
</dbReference>
<dbReference type="InterPro" id="IPR003594">
    <property type="entry name" value="HATPase_dom"/>
</dbReference>
<dbReference type="eggNOG" id="COG2208">
    <property type="taxonomic scope" value="Bacteria"/>
</dbReference>
<dbReference type="InterPro" id="IPR001932">
    <property type="entry name" value="PPM-type_phosphatase-like_dom"/>
</dbReference>
<dbReference type="EMBL" id="CP001618">
    <property type="protein sequence ID" value="ACQ81880.1"/>
    <property type="molecule type" value="Genomic_DNA"/>
</dbReference>
<proteinExistence type="predicted"/>
<accession>C5C336</accession>
<reference evidence="3 4" key="1">
    <citation type="journal article" date="2009" name="Stand. Genomic Sci.">
        <title>Complete genome sequence of Beutenbergia cavernae type strain (HKI 0122).</title>
        <authorList>
            <person name="Land M."/>
            <person name="Pukall R."/>
            <person name="Abt B."/>
            <person name="Goker M."/>
            <person name="Rohde M."/>
            <person name="Glavina Del Rio T."/>
            <person name="Tice H."/>
            <person name="Copeland A."/>
            <person name="Cheng J.F."/>
            <person name="Lucas S."/>
            <person name="Chen F."/>
            <person name="Nolan M."/>
            <person name="Bruce D."/>
            <person name="Goodwin L."/>
            <person name="Pitluck S."/>
            <person name="Ivanova N."/>
            <person name="Mavromatis K."/>
            <person name="Ovchinnikova G."/>
            <person name="Pati A."/>
            <person name="Chen A."/>
            <person name="Palaniappan K."/>
            <person name="Hauser L."/>
            <person name="Chang Y.J."/>
            <person name="Jefferies C.C."/>
            <person name="Saunders E."/>
            <person name="Brettin T."/>
            <person name="Detter J.C."/>
            <person name="Han C."/>
            <person name="Chain P."/>
            <person name="Bristow J."/>
            <person name="Eisen J.A."/>
            <person name="Markowitz V."/>
            <person name="Hugenholtz P."/>
            <person name="Kyrpides N.C."/>
            <person name="Klenk H.P."/>
            <person name="Lapidus A."/>
        </authorList>
    </citation>
    <scope>NUCLEOTIDE SEQUENCE [LARGE SCALE GENOMIC DNA]</scope>
    <source>
        <strain evidence="4">ATCC BAA-8 / DSM 12333 / NBRC 16432</strain>
    </source>
</reference>
<dbReference type="SUPFAM" id="SSF55785">
    <property type="entry name" value="PYP-like sensor domain (PAS domain)"/>
    <property type="match status" value="1"/>
</dbReference>
<organism evidence="3 4">
    <name type="scientific">Beutenbergia cavernae (strain ATCC BAA-8 / DSM 12333 / CCUG 43141 / JCM 11478 / NBRC 16432 / NCIMB 13614 / HKI 0122)</name>
    <dbReference type="NCBI Taxonomy" id="471853"/>
    <lineage>
        <taxon>Bacteria</taxon>
        <taxon>Bacillati</taxon>
        <taxon>Actinomycetota</taxon>
        <taxon>Actinomycetes</taxon>
        <taxon>Micrococcales</taxon>
        <taxon>Beutenbergiaceae</taxon>
        <taxon>Beutenbergia</taxon>
    </lineage>
</organism>
<dbReference type="RefSeq" id="WP_015884117.1">
    <property type="nucleotide sequence ID" value="NC_012669.1"/>
</dbReference>
<evidence type="ECO:0000256" key="1">
    <source>
        <dbReference type="ARBA" id="ARBA00022801"/>
    </source>
</evidence>
<dbReference type="Pfam" id="PF13581">
    <property type="entry name" value="HATPase_c_2"/>
    <property type="match status" value="1"/>
</dbReference>
<dbReference type="InterPro" id="IPR035965">
    <property type="entry name" value="PAS-like_dom_sf"/>
</dbReference>
<dbReference type="InterPro" id="IPR000014">
    <property type="entry name" value="PAS"/>
</dbReference>
<feature type="domain" description="PPM-type phosphatase" evidence="2">
    <location>
        <begin position="333"/>
        <end position="549"/>
    </location>
</feature>
<dbReference type="Proteomes" id="UP000007962">
    <property type="component" value="Chromosome"/>
</dbReference>
<dbReference type="GO" id="GO:0016791">
    <property type="term" value="F:phosphatase activity"/>
    <property type="evidence" value="ECO:0007669"/>
    <property type="project" value="TreeGrafter"/>
</dbReference>
<dbReference type="InterPro" id="IPR036457">
    <property type="entry name" value="PPM-type-like_dom_sf"/>
</dbReference>
<evidence type="ECO:0000313" key="3">
    <source>
        <dbReference type="EMBL" id="ACQ81880.1"/>
    </source>
</evidence>
<dbReference type="PANTHER" id="PTHR43156">
    <property type="entry name" value="STAGE II SPORULATION PROTEIN E-RELATED"/>
    <property type="match status" value="1"/>
</dbReference>
<dbReference type="AlphaFoldDB" id="C5C336"/>
<keyword evidence="4" id="KW-1185">Reference proteome</keyword>
<dbReference type="KEGG" id="bcv:Bcav_3638"/>
<evidence type="ECO:0000259" key="2">
    <source>
        <dbReference type="SMART" id="SM00331"/>
    </source>
</evidence>
<dbReference type="SUPFAM" id="SSF81606">
    <property type="entry name" value="PP2C-like"/>
    <property type="match status" value="1"/>
</dbReference>
<keyword evidence="1" id="KW-0378">Hydrolase</keyword>
<dbReference type="Gene3D" id="3.60.40.10">
    <property type="entry name" value="PPM-type phosphatase domain"/>
    <property type="match status" value="1"/>
</dbReference>
<gene>
    <name evidence="3" type="ordered locus">Bcav_3638</name>
</gene>
<dbReference type="Pfam" id="PF13426">
    <property type="entry name" value="PAS_9"/>
    <property type="match status" value="1"/>
</dbReference>
<dbReference type="Gene3D" id="3.30.565.10">
    <property type="entry name" value="Histidine kinase-like ATPase, C-terminal domain"/>
    <property type="match status" value="1"/>
</dbReference>
<dbReference type="CDD" id="cd16936">
    <property type="entry name" value="HATPase_RsbW-like"/>
    <property type="match status" value="1"/>
</dbReference>
<name>C5C336_BEUC1</name>
<dbReference type="PANTHER" id="PTHR43156:SF2">
    <property type="entry name" value="STAGE II SPORULATION PROTEIN E"/>
    <property type="match status" value="1"/>
</dbReference>
<dbReference type="HOGENOM" id="CLU_000445_43_2_11"/>
<dbReference type="Gene3D" id="3.30.450.20">
    <property type="entry name" value="PAS domain"/>
    <property type="match status" value="1"/>
</dbReference>
<dbReference type="eggNOG" id="COG2172">
    <property type="taxonomic scope" value="Bacteria"/>
</dbReference>
<dbReference type="InterPro" id="IPR036890">
    <property type="entry name" value="HATPase_C_sf"/>
</dbReference>
<dbReference type="Pfam" id="PF07228">
    <property type="entry name" value="SpoIIE"/>
    <property type="match status" value="1"/>
</dbReference>
<sequence>MTTTTPASGDEFTPEEFFTTFAASDVAFFVLDVVDGEPRIPWVNRGFTELTGHDLDALRHDARAIFNGMPEKSARDSFKRSVLDGDGLMIRALCYTRDGAPFWGRFVISPVRPGRAIIALRDITDDMRALDDDAMLFVTERRVRLGLDAVSRVSDLLIDVEDAGTLRAVTHLLSGVVVRWSAFFAADGGMHPIDGLEPSSSDRRGRSIWHGSPDPVLRLLEGSRVEEIELSLEEEPAPFTATGDLVTALRRHADLPDDVTSVVVLPVLGRVESLGVMVLVPLEDADGRHTVARLVARRVGMAIENARLLQREHLMAETLQRAMLPEQAEVTGLDVWTYYSPNAEHAQVGGDWYDVLYVNPDTVGVVVGDVVGHDMEAAAAMGQLRSVVRSYACELVDPGTVLSRVDDLVASMRLARSASLVYGALTPVDQESGRWRFDYSRAGHMPPLLVRDGEVTQLDGAAGVLVGFGSVRRATAGVDLVAGDVLVFYTDGLVERRARALRAGIAELVETCRTLGANGADDAAGVGEALLAAFAEEPEDDVAIVVVRIPRCDQREIDPGVRSWRIELEPDVRSTARAREAVVRVCDEWGVRDAPAAELVTSELVANAVMHGWGRVALRLRATSSGLRVEVEDGNPTPPTLLGGHASGLGGFGMQIVERLADWGWRPSGHGKVVWALVRPRSGEEDPLAGLRG</sequence>
<protein>
    <submittedName>
        <fullName evidence="3">Protein serine/threonine phosphatase</fullName>
    </submittedName>
</protein>
<evidence type="ECO:0000313" key="4">
    <source>
        <dbReference type="Proteomes" id="UP000007962"/>
    </source>
</evidence>
<dbReference type="InterPro" id="IPR052016">
    <property type="entry name" value="Bact_Sigma-Reg"/>
</dbReference>
<dbReference type="STRING" id="471853.Bcav_3638"/>
<dbReference type="OrthoDB" id="319881at2"/>